<sequence>MSSSPFVVDLPRLGIVPVIDLVVSLGAIVFLSIFAQWTYQQYRFLSQWPVLNKAGFFNASKSKEAFQQNSRSLLFDGFAKSPRGYLVDTDLNRQLVLSPEYANEIRSDPRLDFTETTHRDFLGHLPGFEVFKKNNSNAADVVRQRLTQSLGLVTEDISEEMTAVLQEQWSEETDWHELEGKTTLLEIVARLSSRVFLGQEICRNPKWQRITIDYTVNAFMAVAAVKRYPQFLHRFVHWFLPQTCKLRSQVSEARRIIQPVIDQRAAAGWVHPGNESGKKYTDALQWMHDLSKGKEVDFAIGQLGLSLAAIHTTTDLLTQVIYNLCQHPDMIQPLRDEIAAVVGGEGWKRSALYKMKLMDSVIKESQRLKPPALLSMRRHVTKDITLQDGLFIPKGSSIGVSSHWSWDSSVFENPNEFDGYRFVRMAEDPTKEREAHFVSTSPQHLAFGHGNHACPGRFFAANELKIALTHILMKYDFKLREDADPDFFCLGWIMQSNGDAKLLVRRRREEIHLE</sequence>
<dbReference type="RefSeq" id="XP_035340837.1">
    <property type="nucleotide sequence ID" value="XM_035484944.1"/>
</dbReference>
<dbReference type="InterPro" id="IPR002403">
    <property type="entry name" value="Cyt_P450_E_grp-IV"/>
</dbReference>
<name>A0A7H8QL78_TALRU</name>
<evidence type="ECO:0000256" key="10">
    <source>
        <dbReference type="SAM" id="Phobius"/>
    </source>
</evidence>
<dbReference type="KEGG" id="trg:TRUGW13939_01746"/>
<evidence type="ECO:0000256" key="4">
    <source>
        <dbReference type="ARBA" id="ARBA00022723"/>
    </source>
</evidence>
<evidence type="ECO:0000313" key="11">
    <source>
        <dbReference type="EMBL" id="QKX54658.1"/>
    </source>
</evidence>
<dbReference type="PROSITE" id="PS00086">
    <property type="entry name" value="CYTOCHROME_P450"/>
    <property type="match status" value="1"/>
</dbReference>
<keyword evidence="5 9" id="KW-0560">Oxidoreductase</keyword>
<dbReference type="GO" id="GO:0016705">
    <property type="term" value="F:oxidoreductase activity, acting on paired donors, with incorporation or reduction of molecular oxygen"/>
    <property type="evidence" value="ECO:0007669"/>
    <property type="project" value="InterPro"/>
</dbReference>
<dbReference type="InterPro" id="IPR001128">
    <property type="entry name" value="Cyt_P450"/>
</dbReference>
<dbReference type="Gene3D" id="1.10.630.10">
    <property type="entry name" value="Cytochrome P450"/>
    <property type="match status" value="1"/>
</dbReference>
<keyword evidence="10" id="KW-1133">Transmembrane helix</keyword>
<dbReference type="CDD" id="cd11041">
    <property type="entry name" value="CYP503A1-like"/>
    <property type="match status" value="1"/>
</dbReference>
<dbReference type="GO" id="GO:0004497">
    <property type="term" value="F:monooxygenase activity"/>
    <property type="evidence" value="ECO:0007669"/>
    <property type="project" value="UniProtKB-KW"/>
</dbReference>
<dbReference type="InterPro" id="IPR036396">
    <property type="entry name" value="Cyt_P450_sf"/>
</dbReference>
<evidence type="ECO:0000256" key="2">
    <source>
        <dbReference type="ARBA" id="ARBA00010617"/>
    </source>
</evidence>
<evidence type="ECO:0000256" key="8">
    <source>
        <dbReference type="PIRSR" id="PIRSR602403-1"/>
    </source>
</evidence>
<evidence type="ECO:0000256" key="7">
    <source>
        <dbReference type="ARBA" id="ARBA00023033"/>
    </source>
</evidence>
<dbReference type="InterPro" id="IPR017972">
    <property type="entry name" value="Cyt_P450_CS"/>
</dbReference>
<protein>
    <recommendedName>
        <fullName evidence="13">Cytochrome P450</fullName>
    </recommendedName>
</protein>
<dbReference type="PRINTS" id="PR00385">
    <property type="entry name" value="P450"/>
</dbReference>
<dbReference type="SUPFAM" id="SSF48264">
    <property type="entry name" value="Cytochrome P450"/>
    <property type="match status" value="1"/>
</dbReference>
<keyword evidence="7 9" id="KW-0503">Monooxygenase</keyword>
<keyword evidence="10" id="KW-0472">Membrane</keyword>
<evidence type="ECO:0000313" key="12">
    <source>
        <dbReference type="Proteomes" id="UP000509510"/>
    </source>
</evidence>
<reference evidence="12" key="1">
    <citation type="submission" date="2020-06" db="EMBL/GenBank/DDBJ databases">
        <title>A chromosome-scale genome assembly of Talaromyces rugulosus W13939.</title>
        <authorList>
            <person name="Wang B."/>
            <person name="Guo L."/>
            <person name="Ye K."/>
            <person name="Wang L."/>
        </authorList>
    </citation>
    <scope>NUCLEOTIDE SEQUENCE [LARGE SCALE GENOMIC DNA]</scope>
    <source>
        <strain evidence="12">W13939</strain>
    </source>
</reference>
<evidence type="ECO:0000256" key="9">
    <source>
        <dbReference type="RuleBase" id="RU000461"/>
    </source>
</evidence>
<evidence type="ECO:0000256" key="6">
    <source>
        <dbReference type="ARBA" id="ARBA00023004"/>
    </source>
</evidence>
<dbReference type="EMBL" id="CP055898">
    <property type="protein sequence ID" value="QKX54658.1"/>
    <property type="molecule type" value="Genomic_DNA"/>
</dbReference>
<feature type="binding site" description="axial binding residue" evidence="8">
    <location>
        <position position="454"/>
    </location>
    <ligand>
        <name>heme</name>
        <dbReference type="ChEBI" id="CHEBI:30413"/>
    </ligand>
    <ligandPart>
        <name>Fe</name>
        <dbReference type="ChEBI" id="CHEBI:18248"/>
    </ligandPart>
</feature>
<dbReference type="PANTHER" id="PTHR46206">
    <property type="entry name" value="CYTOCHROME P450"/>
    <property type="match status" value="1"/>
</dbReference>
<evidence type="ECO:0008006" key="13">
    <source>
        <dbReference type="Google" id="ProtNLM"/>
    </source>
</evidence>
<comment type="similarity">
    <text evidence="2 9">Belongs to the cytochrome P450 family.</text>
</comment>
<keyword evidence="10" id="KW-0812">Transmembrane</keyword>
<gene>
    <name evidence="11" type="ORF">TRUGW13939_01746</name>
</gene>
<proteinExistence type="inferred from homology"/>
<organism evidence="11 12">
    <name type="scientific">Talaromyces rugulosus</name>
    <name type="common">Penicillium rugulosum</name>
    <dbReference type="NCBI Taxonomy" id="121627"/>
    <lineage>
        <taxon>Eukaryota</taxon>
        <taxon>Fungi</taxon>
        <taxon>Dikarya</taxon>
        <taxon>Ascomycota</taxon>
        <taxon>Pezizomycotina</taxon>
        <taxon>Eurotiomycetes</taxon>
        <taxon>Eurotiomycetidae</taxon>
        <taxon>Eurotiales</taxon>
        <taxon>Trichocomaceae</taxon>
        <taxon>Talaromyces</taxon>
        <taxon>Talaromyces sect. Islandici</taxon>
    </lineage>
</organism>
<dbReference type="OrthoDB" id="4225407at2759"/>
<keyword evidence="6 8" id="KW-0408">Iron</keyword>
<evidence type="ECO:0000256" key="3">
    <source>
        <dbReference type="ARBA" id="ARBA00022617"/>
    </source>
</evidence>
<dbReference type="PRINTS" id="PR00465">
    <property type="entry name" value="EP450IV"/>
</dbReference>
<keyword evidence="3 8" id="KW-0349">Heme</keyword>
<feature type="transmembrane region" description="Helical" evidence="10">
    <location>
        <begin position="12"/>
        <end position="35"/>
    </location>
</feature>
<dbReference type="AlphaFoldDB" id="A0A7H8QL78"/>
<keyword evidence="12" id="KW-1185">Reference proteome</keyword>
<accession>A0A7H8QL78</accession>
<keyword evidence="4 8" id="KW-0479">Metal-binding</keyword>
<evidence type="ECO:0000256" key="5">
    <source>
        <dbReference type="ARBA" id="ARBA00023002"/>
    </source>
</evidence>
<dbReference type="GO" id="GO:0005506">
    <property type="term" value="F:iron ion binding"/>
    <property type="evidence" value="ECO:0007669"/>
    <property type="project" value="InterPro"/>
</dbReference>
<dbReference type="GeneID" id="55989256"/>
<evidence type="ECO:0000256" key="1">
    <source>
        <dbReference type="ARBA" id="ARBA00001971"/>
    </source>
</evidence>
<dbReference type="Proteomes" id="UP000509510">
    <property type="component" value="Chromosome I"/>
</dbReference>
<dbReference type="GO" id="GO:0020037">
    <property type="term" value="F:heme binding"/>
    <property type="evidence" value="ECO:0007669"/>
    <property type="project" value="InterPro"/>
</dbReference>
<comment type="cofactor">
    <cofactor evidence="1 8">
        <name>heme</name>
        <dbReference type="ChEBI" id="CHEBI:30413"/>
    </cofactor>
</comment>
<dbReference type="PANTHER" id="PTHR46206:SF2">
    <property type="entry name" value="CYTOCHROME P450 MONOOXYGENASE AUSG-RELATED"/>
    <property type="match status" value="1"/>
</dbReference>
<dbReference type="Pfam" id="PF00067">
    <property type="entry name" value="p450"/>
    <property type="match status" value="1"/>
</dbReference>